<comment type="function">
    <text evidence="4">Involved in lipopolysaccharide (LPS) biosynthesis. Catalyzes the transfer of 3-deoxy-D-manno-octulosonate (Kdo) residue(s) from CMP-Kdo to lipid IV(A), the tetraacyldisaccharide-1,4'-bisphosphate precursor of lipid A.</text>
</comment>
<dbReference type="GO" id="GO:0005886">
    <property type="term" value="C:plasma membrane"/>
    <property type="evidence" value="ECO:0007669"/>
    <property type="project" value="UniProtKB-SubCell"/>
</dbReference>
<dbReference type="SUPFAM" id="SSF53756">
    <property type="entry name" value="UDP-Glycosyltransferase/glycogen phosphorylase"/>
    <property type="match status" value="1"/>
</dbReference>
<evidence type="ECO:0000313" key="7">
    <source>
        <dbReference type="Proteomes" id="UP000886748"/>
    </source>
</evidence>
<dbReference type="PANTHER" id="PTHR42755">
    <property type="entry name" value="3-DEOXY-MANNO-OCTULOSONATE CYTIDYLYLTRANSFERASE"/>
    <property type="match status" value="1"/>
</dbReference>
<organism evidence="6 7">
    <name type="scientific">Candidatus Limenecus avicola</name>
    <dbReference type="NCBI Taxonomy" id="2840847"/>
    <lineage>
        <taxon>Bacteria</taxon>
        <taxon>Bacillati</taxon>
        <taxon>Bacillota</taxon>
        <taxon>Clostridia</taxon>
        <taxon>Eubacteriales</taxon>
        <taxon>Clostridiaceae</taxon>
        <taxon>Clostridiaceae incertae sedis</taxon>
        <taxon>Candidatus Limenecus</taxon>
    </lineage>
</organism>
<feature type="site" description="Transition state stabilizer" evidence="3">
    <location>
        <position position="88"/>
    </location>
</feature>
<name>A0A9D1SSC6_9CLOT</name>
<evidence type="ECO:0000256" key="2">
    <source>
        <dbReference type="PIRSR" id="PIRSR639901-1"/>
    </source>
</evidence>
<comment type="similarity">
    <text evidence="4">Belongs to the glycosyltransferase group 1 family.</text>
</comment>
<evidence type="ECO:0000256" key="4">
    <source>
        <dbReference type="RuleBase" id="RU365103"/>
    </source>
</evidence>
<feature type="domain" description="3-deoxy-D-manno-octulosonic-acid transferase N-terminal" evidence="5">
    <location>
        <begin position="4"/>
        <end position="169"/>
    </location>
</feature>
<dbReference type="Gene3D" id="3.40.50.11720">
    <property type="entry name" value="3-Deoxy-D-manno-octulosonic-acid transferase, N-terminal domain"/>
    <property type="match status" value="1"/>
</dbReference>
<proteinExistence type="inferred from homology"/>
<comment type="caution">
    <text evidence="6">The sequence shown here is derived from an EMBL/GenBank/DDBJ whole genome shotgun (WGS) entry which is preliminary data.</text>
</comment>
<gene>
    <name evidence="6" type="ORF">IAD26_07760</name>
</gene>
<comment type="pathway">
    <text evidence="4">Bacterial outer membrane biogenesis; LPS core biosynthesis.</text>
</comment>
<sequence length="376" mass="42650">MNQDKNTIFFHAVSVGEVNAVETLIKKTRESFPDSNIVLSTTTKTGQEIAHKKLGNTVDTITYFPFDFFFSVNSFLNSIKPDKIIIAETEIWPDFVYLAKRRNIPVYIVNGRLSPRSYKGYKRFAFFFKPVFSQYKGIFMQTHGDVERILNVGAPNDITKFMGNLKFDIKPTMNSEQITELAQNLKLNGARMIAAASTHKGEDEIILDAFKQLKKEFCDIKLLLAPRHPERYEKVEQHIAQTGFAYGKRSNNDTFENNDIIMLDTMGELMKMFSVCHFAYIGGSFSSTGGHNPLEANIWGKPVVSGECVFNFKDIYEFLTRSDAAKLSATPEELTNDMRRLLADNDFYNKACADTSKIFEENSGAVDFVINVLNEA</sequence>
<reference evidence="6" key="1">
    <citation type="submission" date="2020-10" db="EMBL/GenBank/DDBJ databases">
        <authorList>
            <person name="Gilroy R."/>
        </authorList>
    </citation>
    <scope>NUCLEOTIDE SEQUENCE</scope>
    <source>
        <strain evidence="6">CHK154-7741</strain>
    </source>
</reference>
<dbReference type="Gene3D" id="3.40.50.2000">
    <property type="entry name" value="Glycogen Phosphorylase B"/>
    <property type="match status" value="1"/>
</dbReference>
<dbReference type="PANTHER" id="PTHR42755:SF1">
    <property type="entry name" value="3-DEOXY-D-MANNO-OCTULOSONIC ACID TRANSFERASE, MITOCHONDRIAL-RELATED"/>
    <property type="match status" value="1"/>
</dbReference>
<reference evidence="6" key="2">
    <citation type="journal article" date="2021" name="PeerJ">
        <title>Extensive microbial diversity within the chicken gut microbiome revealed by metagenomics and culture.</title>
        <authorList>
            <person name="Gilroy R."/>
            <person name="Ravi A."/>
            <person name="Getino M."/>
            <person name="Pursley I."/>
            <person name="Horton D.L."/>
            <person name="Alikhan N.F."/>
            <person name="Baker D."/>
            <person name="Gharbi K."/>
            <person name="Hall N."/>
            <person name="Watson M."/>
            <person name="Adriaenssens E.M."/>
            <person name="Foster-Nyarko E."/>
            <person name="Jarju S."/>
            <person name="Secka A."/>
            <person name="Antonio M."/>
            <person name="Oren A."/>
            <person name="Chaudhuri R.R."/>
            <person name="La Ragione R."/>
            <person name="Hildebrand F."/>
            <person name="Pallen M.J."/>
        </authorList>
    </citation>
    <scope>NUCLEOTIDE SEQUENCE</scope>
    <source>
        <strain evidence="6">CHK154-7741</strain>
    </source>
</reference>
<dbReference type="EC" id="2.4.99.12" evidence="4"/>
<evidence type="ECO:0000313" key="6">
    <source>
        <dbReference type="EMBL" id="HIU93012.1"/>
    </source>
</evidence>
<dbReference type="InterPro" id="IPR038107">
    <property type="entry name" value="Glycos_transf_N_sf"/>
</dbReference>
<keyword evidence="1 4" id="KW-0808">Transferase</keyword>
<comment type="catalytic activity">
    <reaction evidence="4">
        <text>lipid IVA (E. coli) + CMP-3-deoxy-beta-D-manno-octulosonate = alpha-Kdo-(2-&gt;6)-lipid IVA (E. coli) + CMP + H(+)</text>
        <dbReference type="Rhea" id="RHEA:28066"/>
        <dbReference type="ChEBI" id="CHEBI:15378"/>
        <dbReference type="ChEBI" id="CHEBI:58603"/>
        <dbReference type="ChEBI" id="CHEBI:60364"/>
        <dbReference type="ChEBI" id="CHEBI:60377"/>
        <dbReference type="ChEBI" id="CHEBI:85987"/>
        <dbReference type="EC" id="2.4.99.12"/>
    </reaction>
</comment>
<feature type="active site" description="Proton acceptor" evidence="2">
    <location>
        <position position="17"/>
    </location>
</feature>
<dbReference type="InterPro" id="IPR039901">
    <property type="entry name" value="Kdotransferase"/>
</dbReference>
<dbReference type="GO" id="GO:0009244">
    <property type="term" value="P:lipopolysaccharide core region biosynthetic process"/>
    <property type="evidence" value="ECO:0007669"/>
    <property type="project" value="UniProtKB-UniRule"/>
</dbReference>
<dbReference type="Proteomes" id="UP000886748">
    <property type="component" value="Unassembled WGS sequence"/>
</dbReference>
<dbReference type="EMBL" id="DVOD01000056">
    <property type="protein sequence ID" value="HIU93012.1"/>
    <property type="molecule type" value="Genomic_DNA"/>
</dbReference>
<dbReference type="GO" id="GO:0043842">
    <property type="term" value="F:Kdo transferase activity"/>
    <property type="evidence" value="ECO:0007669"/>
    <property type="project" value="UniProtKB-EC"/>
</dbReference>
<protein>
    <recommendedName>
        <fullName evidence="4">3-deoxy-D-manno-octulosonic acid transferase</fullName>
        <shortName evidence="4">Kdo transferase</shortName>
        <ecNumber evidence="4">2.4.99.12</ecNumber>
    </recommendedName>
    <alternativeName>
        <fullName evidence="4">Lipid IV(A) 3-deoxy-D-manno-octulosonic acid transferase</fullName>
    </alternativeName>
</protein>
<dbReference type="Pfam" id="PF04413">
    <property type="entry name" value="Glycos_transf_N"/>
    <property type="match status" value="1"/>
</dbReference>
<evidence type="ECO:0000256" key="1">
    <source>
        <dbReference type="ARBA" id="ARBA00022679"/>
    </source>
</evidence>
<dbReference type="InterPro" id="IPR007507">
    <property type="entry name" value="Glycos_transf_N"/>
</dbReference>
<dbReference type="AlphaFoldDB" id="A0A9D1SSC6"/>
<dbReference type="GO" id="GO:0009245">
    <property type="term" value="P:lipid A biosynthetic process"/>
    <property type="evidence" value="ECO:0007669"/>
    <property type="project" value="TreeGrafter"/>
</dbReference>
<comment type="subcellular location">
    <subcellularLocation>
        <location evidence="4">Cell membrane</location>
    </subcellularLocation>
</comment>
<evidence type="ECO:0000256" key="3">
    <source>
        <dbReference type="PIRSR" id="PIRSR639901-2"/>
    </source>
</evidence>
<accession>A0A9D1SSC6</accession>
<evidence type="ECO:0000259" key="5">
    <source>
        <dbReference type="Pfam" id="PF04413"/>
    </source>
</evidence>
<feature type="site" description="Transition state stabilizer" evidence="3">
    <location>
        <position position="166"/>
    </location>
</feature>
<keyword evidence="4" id="KW-1003">Cell membrane</keyword>
<keyword evidence="4" id="KW-0472">Membrane</keyword>
<keyword evidence="4" id="KW-0448">Lipopolysaccharide biosynthesis</keyword>